<dbReference type="GO" id="GO:0006511">
    <property type="term" value="P:ubiquitin-dependent protein catabolic process"/>
    <property type="evidence" value="ECO:0007669"/>
    <property type="project" value="InterPro"/>
</dbReference>
<comment type="similarity">
    <text evidence="2">Belongs to the SKP1 family.</text>
</comment>
<dbReference type="InterPro" id="IPR011333">
    <property type="entry name" value="SKP1/BTB/POZ_sf"/>
</dbReference>
<feature type="compositionally biased region" description="Basic and acidic residues" evidence="4">
    <location>
        <begin position="1"/>
        <end position="10"/>
    </location>
</feature>
<evidence type="ECO:0000313" key="7">
    <source>
        <dbReference type="EMBL" id="MCL7050052.1"/>
    </source>
</evidence>
<evidence type="ECO:0000256" key="4">
    <source>
        <dbReference type="SAM" id="MobiDB-lite"/>
    </source>
</evidence>
<dbReference type="InterPro" id="IPR036296">
    <property type="entry name" value="SKP1-like_dim_sf"/>
</dbReference>
<name>A0AA42B3H9_PAPNU</name>
<feature type="domain" description="SKP1 component dimerisation" evidence="5">
    <location>
        <begin position="170"/>
        <end position="215"/>
    </location>
</feature>
<evidence type="ECO:0000256" key="1">
    <source>
        <dbReference type="ARBA" id="ARBA00004906"/>
    </source>
</evidence>
<dbReference type="InterPro" id="IPR016072">
    <property type="entry name" value="Skp1_comp_dimer"/>
</dbReference>
<dbReference type="Gene3D" id="3.30.710.10">
    <property type="entry name" value="Potassium Channel Kv1.1, Chain A"/>
    <property type="match status" value="1"/>
</dbReference>
<evidence type="ECO:0000256" key="2">
    <source>
        <dbReference type="ARBA" id="ARBA00009993"/>
    </source>
</evidence>
<reference evidence="7" key="1">
    <citation type="submission" date="2022-03" db="EMBL/GenBank/DDBJ databases">
        <title>A functionally conserved STORR gene fusion in Papaver species that diverged 16.8 million years ago.</title>
        <authorList>
            <person name="Catania T."/>
        </authorList>
    </citation>
    <scope>NUCLEOTIDE SEQUENCE</scope>
    <source>
        <strain evidence="7">S-191538</strain>
    </source>
</reference>
<dbReference type="SMART" id="SM00512">
    <property type="entry name" value="Skp1"/>
    <property type="match status" value="1"/>
</dbReference>
<dbReference type="InterPro" id="IPR016897">
    <property type="entry name" value="SKP1"/>
</dbReference>
<dbReference type="Proteomes" id="UP001177140">
    <property type="component" value="Unassembled WGS sequence"/>
</dbReference>
<dbReference type="SUPFAM" id="SSF54695">
    <property type="entry name" value="POZ domain"/>
    <property type="match status" value="1"/>
</dbReference>
<evidence type="ECO:0008006" key="10">
    <source>
        <dbReference type="Google" id="ProtNLM"/>
    </source>
</evidence>
<dbReference type="AlphaFoldDB" id="A0AA42B3H9"/>
<protein>
    <recommendedName>
        <fullName evidence="10">SKP1-like protein</fullName>
    </recommendedName>
</protein>
<dbReference type="EMBL" id="JAJJMA010323203">
    <property type="protein sequence ID" value="MCL7050052.1"/>
    <property type="molecule type" value="Genomic_DNA"/>
</dbReference>
<sequence length="221" mass="24831">MKSLKIDEKQPAGSSLVFGVVGEEGSSSSNGKKKKKKKKPNSSQRKKNKGKKPEETTTEKAKEKTVLLRTGEGDTFEVEQSIVLSSQTIQSFIEDSSVAENILVPLNNISSDILENVLVYLEKHEENKVRSVNEKQELVKWEEDFVKELKTDKGTLFEMVLAADQLGARGLMDVLCQAIADMIMDMTTEEVREFFGIENDFTPEEEAAVRAQAAWWLLQNE</sequence>
<dbReference type="Pfam" id="PF03931">
    <property type="entry name" value="Skp1_POZ"/>
    <property type="match status" value="1"/>
</dbReference>
<dbReference type="GO" id="GO:0009867">
    <property type="term" value="P:jasmonic acid mediated signaling pathway"/>
    <property type="evidence" value="ECO:0007669"/>
    <property type="project" value="UniProtKB-ARBA"/>
</dbReference>
<proteinExistence type="inferred from homology"/>
<keyword evidence="9" id="KW-1185">Reference proteome</keyword>
<feature type="region of interest" description="Disordered" evidence="4">
    <location>
        <begin position="1"/>
        <end position="65"/>
    </location>
</feature>
<comment type="pathway">
    <text evidence="1">Protein modification; protein ubiquitination.</text>
</comment>
<feature type="domain" description="SKP1 component POZ" evidence="6">
    <location>
        <begin position="66"/>
        <end position="125"/>
    </location>
</feature>
<evidence type="ECO:0000256" key="3">
    <source>
        <dbReference type="ARBA" id="ARBA00022786"/>
    </source>
</evidence>
<evidence type="ECO:0000313" key="9">
    <source>
        <dbReference type="Proteomes" id="UP001177140"/>
    </source>
</evidence>
<dbReference type="InterPro" id="IPR016073">
    <property type="entry name" value="Skp1_comp_POZ"/>
</dbReference>
<dbReference type="Pfam" id="PF01466">
    <property type="entry name" value="Skp1"/>
    <property type="match status" value="1"/>
</dbReference>
<evidence type="ECO:0000259" key="5">
    <source>
        <dbReference type="Pfam" id="PF01466"/>
    </source>
</evidence>
<comment type="caution">
    <text evidence="7">The sequence shown here is derived from an EMBL/GenBank/DDBJ whole genome shotgun (WGS) entry which is preliminary data.</text>
</comment>
<evidence type="ECO:0000313" key="8">
    <source>
        <dbReference type="EMBL" id="MCL7052206.1"/>
    </source>
</evidence>
<dbReference type="SUPFAM" id="SSF81382">
    <property type="entry name" value="Skp1 dimerisation domain-like"/>
    <property type="match status" value="1"/>
</dbReference>
<organism evidence="7 9">
    <name type="scientific">Papaver nudicaule</name>
    <name type="common">Iceland poppy</name>
    <dbReference type="NCBI Taxonomy" id="74823"/>
    <lineage>
        <taxon>Eukaryota</taxon>
        <taxon>Viridiplantae</taxon>
        <taxon>Streptophyta</taxon>
        <taxon>Embryophyta</taxon>
        <taxon>Tracheophyta</taxon>
        <taxon>Spermatophyta</taxon>
        <taxon>Magnoliopsida</taxon>
        <taxon>Ranunculales</taxon>
        <taxon>Papaveraceae</taxon>
        <taxon>Papaveroideae</taxon>
        <taxon>Papaver</taxon>
    </lineage>
</organism>
<feature type="compositionally biased region" description="Basic and acidic residues" evidence="4">
    <location>
        <begin position="51"/>
        <end position="65"/>
    </location>
</feature>
<gene>
    <name evidence="8" type="ORF">MKW94_009544</name>
    <name evidence="7" type="ORF">MKW94_010421</name>
</gene>
<accession>A0AA42B3H9</accession>
<feature type="compositionally biased region" description="Basic residues" evidence="4">
    <location>
        <begin position="31"/>
        <end position="50"/>
    </location>
</feature>
<keyword evidence="3" id="KW-0833">Ubl conjugation pathway</keyword>
<dbReference type="InterPro" id="IPR001232">
    <property type="entry name" value="SKP1-like"/>
</dbReference>
<dbReference type="EMBL" id="JAJJMA010347222">
    <property type="protein sequence ID" value="MCL7052206.1"/>
    <property type="molecule type" value="Genomic_DNA"/>
</dbReference>
<dbReference type="PANTHER" id="PTHR11165">
    <property type="entry name" value="SKP1"/>
    <property type="match status" value="1"/>
</dbReference>
<evidence type="ECO:0000259" key="6">
    <source>
        <dbReference type="Pfam" id="PF03931"/>
    </source>
</evidence>